<dbReference type="Gene3D" id="1.10.1200.10">
    <property type="entry name" value="ACP-like"/>
    <property type="match status" value="1"/>
</dbReference>
<keyword evidence="6" id="KW-1185">Reference proteome</keyword>
<evidence type="ECO:0000313" key="5">
    <source>
        <dbReference type="EMBL" id="PVH97123.1"/>
    </source>
</evidence>
<keyword evidence="5" id="KW-0378">Hydrolase</keyword>
<dbReference type="InterPro" id="IPR009081">
    <property type="entry name" value="PP-bd_ACP"/>
</dbReference>
<feature type="domain" description="Carrier" evidence="4">
    <location>
        <begin position="1"/>
        <end position="75"/>
    </location>
</feature>
<gene>
    <name evidence="5" type="ORF">DM02DRAFT_616726</name>
</gene>
<evidence type="ECO:0000256" key="2">
    <source>
        <dbReference type="ARBA" id="ARBA00022553"/>
    </source>
</evidence>
<organism evidence="5 6">
    <name type="scientific">Periconia macrospinosa</name>
    <dbReference type="NCBI Taxonomy" id="97972"/>
    <lineage>
        <taxon>Eukaryota</taxon>
        <taxon>Fungi</taxon>
        <taxon>Dikarya</taxon>
        <taxon>Ascomycota</taxon>
        <taxon>Pezizomycotina</taxon>
        <taxon>Dothideomycetes</taxon>
        <taxon>Pleosporomycetidae</taxon>
        <taxon>Pleosporales</taxon>
        <taxon>Massarineae</taxon>
        <taxon>Periconiaceae</taxon>
        <taxon>Periconia</taxon>
    </lineage>
</organism>
<feature type="compositionally biased region" description="Low complexity" evidence="3">
    <location>
        <begin position="95"/>
        <end position="114"/>
    </location>
</feature>
<dbReference type="Gene3D" id="3.40.50.1820">
    <property type="entry name" value="alpha/beta hydrolase"/>
    <property type="match status" value="1"/>
</dbReference>
<dbReference type="GO" id="GO:0016787">
    <property type="term" value="F:hydrolase activity"/>
    <property type="evidence" value="ECO:0007669"/>
    <property type="project" value="UniProtKB-KW"/>
</dbReference>
<feature type="region of interest" description="Disordered" evidence="3">
    <location>
        <begin position="76"/>
        <end position="127"/>
    </location>
</feature>
<proteinExistence type="predicted"/>
<dbReference type="InterPro" id="IPR050091">
    <property type="entry name" value="PKS_NRPS_Biosynth_Enz"/>
</dbReference>
<dbReference type="PROSITE" id="PS50075">
    <property type="entry name" value="CARRIER"/>
    <property type="match status" value="1"/>
</dbReference>
<dbReference type="AlphaFoldDB" id="A0A2V1DHP8"/>
<evidence type="ECO:0000256" key="1">
    <source>
        <dbReference type="ARBA" id="ARBA00022450"/>
    </source>
</evidence>
<name>A0A2V1DHP8_9PLEO</name>
<dbReference type="OrthoDB" id="329835at2759"/>
<accession>A0A2V1DHP8</accession>
<dbReference type="SUPFAM" id="SSF47336">
    <property type="entry name" value="ACP-like"/>
    <property type="match status" value="1"/>
</dbReference>
<dbReference type="Pfam" id="PF00550">
    <property type="entry name" value="PP-binding"/>
    <property type="match status" value="1"/>
</dbReference>
<dbReference type="EMBL" id="KZ805445">
    <property type="protein sequence ID" value="PVH97123.1"/>
    <property type="molecule type" value="Genomic_DNA"/>
</dbReference>
<dbReference type="InterPro" id="IPR020806">
    <property type="entry name" value="PKS_PP-bd"/>
</dbReference>
<reference evidence="5 6" key="1">
    <citation type="journal article" date="2018" name="Sci. Rep.">
        <title>Comparative genomics provides insights into the lifestyle and reveals functional heterogeneity of dark septate endophytic fungi.</title>
        <authorList>
            <person name="Knapp D.G."/>
            <person name="Nemeth J.B."/>
            <person name="Barry K."/>
            <person name="Hainaut M."/>
            <person name="Henrissat B."/>
            <person name="Johnson J."/>
            <person name="Kuo A."/>
            <person name="Lim J.H.P."/>
            <person name="Lipzen A."/>
            <person name="Nolan M."/>
            <person name="Ohm R.A."/>
            <person name="Tamas L."/>
            <person name="Grigoriev I.V."/>
            <person name="Spatafora J.W."/>
            <person name="Nagy L.G."/>
            <person name="Kovacs G.M."/>
        </authorList>
    </citation>
    <scope>NUCLEOTIDE SEQUENCE [LARGE SCALE GENOMIC DNA]</scope>
    <source>
        <strain evidence="5 6">DSE2036</strain>
    </source>
</reference>
<sequence length="402" mass="44012">MSTTSKIFTIIATEIGIDASELEDDMEFTELGVDNFLAKSILAEIAKETRLNLPSTLFADYPTPEDLRAHLATITPARNTTPPQPLRSSLKPSKNGYTNGYTNGHTTNGYTNTTPAPPTTKTPLSIPLQTPPTAIQTLFLLPDGSGSGMAYARLPPLSPSITLIALNSPFLKSPPSSTTFTLPSLCALFASEIQRLQPHGPYFLGGWSAGGYYSFEVAKILREKGEEIRKLVLIDSPCRLVFEALPMGVVRWLSAKGLMGNWGPAGRGPPAWLVDHFEVSIRAIEGYAPVAFPQGKGGEADEMEVFLIWAEHGVLRDGAERPQKGELDMKVRITEMLLERPVVRGAQGWERLFPGRRLRVAGMGGNHFTMVYPPHVSVLFFSHFPVCFEVVIWGDECLLVVC</sequence>
<feature type="compositionally biased region" description="Polar residues" evidence="3">
    <location>
        <begin position="76"/>
        <end position="92"/>
    </location>
</feature>
<dbReference type="GO" id="GO:0006633">
    <property type="term" value="P:fatty acid biosynthetic process"/>
    <property type="evidence" value="ECO:0007669"/>
    <property type="project" value="TreeGrafter"/>
</dbReference>
<dbReference type="Pfam" id="PF00975">
    <property type="entry name" value="Thioesterase"/>
    <property type="match status" value="1"/>
</dbReference>
<evidence type="ECO:0000313" key="6">
    <source>
        <dbReference type="Proteomes" id="UP000244855"/>
    </source>
</evidence>
<dbReference type="STRING" id="97972.A0A2V1DHP8"/>
<dbReference type="InterPro" id="IPR036736">
    <property type="entry name" value="ACP-like_sf"/>
</dbReference>
<dbReference type="InterPro" id="IPR001031">
    <property type="entry name" value="Thioesterase"/>
</dbReference>
<keyword evidence="2" id="KW-0597">Phosphoprotein</keyword>
<dbReference type="InterPro" id="IPR029058">
    <property type="entry name" value="AB_hydrolase_fold"/>
</dbReference>
<dbReference type="PANTHER" id="PTHR43775">
    <property type="entry name" value="FATTY ACID SYNTHASE"/>
    <property type="match status" value="1"/>
</dbReference>
<dbReference type="SMART" id="SM00823">
    <property type="entry name" value="PKS_PP"/>
    <property type="match status" value="1"/>
</dbReference>
<dbReference type="SUPFAM" id="SSF53474">
    <property type="entry name" value="alpha/beta-Hydrolases"/>
    <property type="match status" value="1"/>
</dbReference>
<dbReference type="GO" id="GO:0031177">
    <property type="term" value="F:phosphopantetheine binding"/>
    <property type="evidence" value="ECO:0007669"/>
    <property type="project" value="InterPro"/>
</dbReference>
<dbReference type="Proteomes" id="UP000244855">
    <property type="component" value="Unassembled WGS sequence"/>
</dbReference>
<protein>
    <submittedName>
        <fullName evidence="5">Alpha/beta-hydrolase</fullName>
    </submittedName>
</protein>
<evidence type="ECO:0000256" key="3">
    <source>
        <dbReference type="SAM" id="MobiDB-lite"/>
    </source>
</evidence>
<keyword evidence="1" id="KW-0596">Phosphopantetheine</keyword>
<dbReference type="PANTHER" id="PTHR43775:SF37">
    <property type="entry name" value="SI:DKEY-61P9.11"/>
    <property type="match status" value="1"/>
</dbReference>
<evidence type="ECO:0000259" key="4">
    <source>
        <dbReference type="PROSITE" id="PS50075"/>
    </source>
</evidence>
<dbReference type="GO" id="GO:0004312">
    <property type="term" value="F:fatty acid synthase activity"/>
    <property type="evidence" value="ECO:0007669"/>
    <property type="project" value="TreeGrafter"/>
</dbReference>